<evidence type="ECO:0000313" key="2">
    <source>
        <dbReference type="Proteomes" id="UP000626697"/>
    </source>
</evidence>
<comment type="caution">
    <text evidence="1">The sequence shown here is derived from an EMBL/GenBank/DDBJ whole genome shotgun (WGS) entry which is preliminary data.</text>
</comment>
<reference evidence="1 2" key="1">
    <citation type="submission" date="2020-08" db="EMBL/GenBank/DDBJ databases">
        <title>Genomic Encyclopedia of Type Strains, Phase IV (KMG-IV): sequencing the most valuable type-strain genomes for metagenomic binning, comparative biology and taxonomic classification.</title>
        <authorList>
            <person name="Goeker M."/>
        </authorList>
    </citation>
    <scope>NUCLEOTIDE SEQUENCE [LARGE SCALE GENOMIC DNA]</scope>
    <source>
        <strain evidence="1 2">DSM 105481</strain>
    </source>
</reference>
<organism evidence="1 2">
    <name type="scientific">Peribacillus huizhouensis</name>
    <dbReference type="NCBI Taxonomy" id="1501239"/>
    <lineage>
        <taxon>Bacteria</taxon>
        <taxon>Bacillati</taxon>
        <taxon>Bacillota</taxon>
        <taxon>Bacilli</taxon>
        <taxon>Bacillales</taxon>
        <taxon>Bacillaceae</taxon>
        <taxon>Peribacillus</taxon>
    </lineage>
</organism>
<dbReference type="SUPFAM" id="SSF53686">
    <property type="entry name" value="Tryptophan synthase beta subunit-like PLP-dependent enzymes"/>
    <property type="match status" value="1"/>
</dbReference>
<dbReference type="InterPro" id="IPR036052">
    <property type="entry name" value="TrpB-like_PALP_sf"/>
</dbReference>
<proteinExistence type="predicted"/>
<name>A0ABR6CME5_9BACI</name>
<keyword evidence="2" id="KW-1185">Reference proteome</keyword>
<sequence length="135" mass="15413">MKRFAPYIAKVSPETKGTNDIIVSPLVRVPALKQSFEQNYQQPILGELLLKCDSHLPISGTIKARGGIYEILKHAEELAFQHQLLTLQDYYSILDSDRFRTFFSQYSITVGSINSQITYCCFSIATKFMKKDLIK</sequence>
<dbReference type="Proteomes" id="UP000626697">
    <property type="component" value="Unassembled WGS sequence"/>
</dbReference>
<protein>
    <submittedName>
        <fullName evidence="1">D-serine ammonia-lyase</fullName>
    </submittedName>
</protein>
<evidence type="ECO:0000313" key="1">
    <source>
        <dbReference type="EMBL" id="MBA9026163.1"/>
    </source>
</evidence>
<dbReference type="Gene3D" id="3.40.50.1100">
    <property type="match status" value="1"/>
</dbReference>
<dbReference type="EMBL" id="JACJHX010000003">
    <property type="protein sequence ID" value="MBA9026163.1"/>
    <property type="molecule type" value="Genomic_DNA"/>
</dbReference>
<gene>
    <name evidence="1" type="ORF">HNP81_001448</name>
</gene>
<accession>A0ABR6CME5</accession>